<reference evidence="2" key="1">
    <citation type="journal article" date="2020" name="Stud. Mycol.">
        <title>101 Dothideomycetes genomes: a test case for predicting lifestyles and emergence of pathogens.</title>
        <authorList>
            <person name="Haridas S."/>
            <person name="Albert R."/>
            <person name="Binder M."/>
            <person name="Bloem J."/>
            <person name="Labutti K."/>
            <person name="Salamov A."/>
            <person name="Andreopoulos B."/>
            <person name="Baker S."/>
            <person name="Barry K."/>
            <person name="Bills G."/>
            <person name="Bluhm B."/>
            <person name="Cannon C."/>
            <person name="Castanera R."/>
            <person name="Culley D."/>
            <person name="Daum C."/>
            <person name="Ezra D."/>
            <person name="Gonzalez J."/>
            <person name="Henrissat B."/>
            <person name="Kuo A."/>
            <person name="Liang C."/>
            <person name="Lipzen A."/>
            <person name="Lutzoni F."/>
            <person name="Magnuson J."/>
            <person name="Mondo S."/>
            <person name="Nolan M."/>
            <person name="Ohm R."/>
            <person name="Pangilinan J."/>
            <person name="Park H.-J."/>
            <person name="Ramirez L."/>
            <person name="Alfaro M."/>
            <person name="Sun H."/>
            <person name="Tritt A."/>
            <person name="Yoshinaga Y."/>
            <person name="Zwiers L.-H."/>
            <person name="Turgeon B."/>
            <person name="Goodwin S."/>
            <person name="Spatafora J."/>
            <person name="Crous P."/>
            <person name="Grigoriev I."/>
        </authorList>
    </citation>
    <scope>NUCLEOTIDE SEQUENCE</scope>
    <source>
        <strain evidence="2">CBS 116005</strain>
    </source>
</reference>
<sequence length="790" mass="87055">MDRGSLIAQYLRYKEGTDKLVEWLATEAQKCGGSNISKLLPTLRDAKEAVRKAKKGRGADRSATTVLVRVADLITLAKIVASSKLPIPHSIISMTKDVIAGRQACADVYAKSLAEKDVGNAKKLESDNQGHQHFIAVLQQVLDLLSAAYDARPLQDAPTAFRRRKVAKEPDKEPENKAQALANMFAQLNIQKPSNKALGAAPAGGKAGTEAPKVRFELEAPEDQVKFAVLVFLKDMCEVRGFVEATWKERVAGTISFAAAGFLTSTASAIIRRAEKQLLAQFPQLHAYLSAFAILLDIDQENYADPTQAMSRLTELYAQAQQSGTADLMCLDSAVEILELAALSTRDLSKPWQIYLDMSKVKRVDRTPERLFKHIKRLLPLLAAALRVDGATSTLGMHDAFTATIANWLLEPGSGAFPISLVLCFDMIRRAHEILGPDSIASGHRIALDALQVDRAVVENFSARTNTGAEGYRIDANLLETWMIGCATVSRRYVHDPPRLLAQKLVDGEAQKYQDYCLYKSMILTPWLNMWFSRTMVHAFGMRMCNIDRLVLSTAYLYKVAKETCVLQAEWADMDYVIGANSKQSQFVRQSSTGPQAYAKYFGMALGMKASAFSGDWWPKLPHCNAIDKNARGLQDQASLLTQIVDKDFVRGNDIDDNLVSMALRCLQWKDIGDDSPARLLHDLKQAYLDCEVDFNFPYLTFAEHCRHVLTQLHQIGAPLLAGQKSQLPGSPTGLAYSVLRSIADSANQGKLEHDPLLLVLRDAIISLVGGGIGGELIKEARAQSSECVR</sequence>
<dbReference type="PANTHER" id="PTHR38795">
    <property type="entry name" value="DUF6604 DOMAIN-CONTAINING PROTEIN"/>
    <property type="match status" value="1"/>
</dbReference>
<dbReference type="EMBL" id="ML995808">
    <property type="protein sequence ID" value="KAF2774330.1"/>
    <property type="molecule type" value="Genomic_DNA"/>
</dbReference>
<dbReference type="AlphaFoldDB" id="A0A6G1LNV7"/>
<dbReference type="OrthoDB" id="3640263at2759"/>
<evidence type="ECO:0000313" key="3">
    <source>
        <dbReference type="Proteomes" id="UP000799436"/>
    </source>
</evidence>
<feature type="domain" description="DUF6604" evidence="1">
    <location>
        <begin position="12"/>
        <end position="279"/>
    </location>
</feature>
<proteinExistence type="predicted"/>
<accession>A0A6G1LNV7</accession>
<keyword evidence="3" id="KW-1185">Reference proteome</keyword>
<name>A0A6G1LNV7_9PEZI</name>
<gene>
    <name evidence="2" type="ORF">EJ03DRAFT_4996</name>
</gene>
<evidence type="ECO:0000259" key="1">
    <source>
        <dbReference type="Pfam" id="PF20253"/>
    </source>
</evidence>
<dbReference type="PANTHER" id="PTHR38795:SF1">
    <property type="entry name" value="DUF6604 DOMAIN-CONTAINING PROTEIN"/>
    <property type="match status" value="1"/>
</dbReference>
<protein>
    <recommendedName>
        <fullName evidence="1">DUF6604 domain-containing protein</fullName>
    </recommendedName>
</protein>
<dbReference type="InterPro" id="IPR046539">
    <property type="entry name" value="DUF6604"/>
</dbReference>
<evidence type="ECO:0000313" key="2">
    <source>
        <dbReference type="EMBL" id="KAF2774330.1"/>
    </source>
</evidence>
<dbReference type="Proteomes" id="UP000799436">
    <property type="component" value="Unassembled WGS sequence"/>
</dbReference>
<dbReference type="Pfam" id="PF20253">
    <property type="entry name" value="DUF6604"/>
    <property type="match status" value="1"/>
</dbReference>
<organism evidence="2 3">
    <name type="scientific">Teratosphaeria nubilosa</name>
    <dbReference type="NCBI Taxonomy" id="161662"/>
    <lineage>
        <taxon>Eukaryota</taxon>
        <taxon>Fungi</taxon>
        <taxon>Dikarya</taxon>
        <taxon>Ascomycota</taxon>
        <taxon>Pezizomycotina</taxon>
        <taxon>Dothideomycetes</taxon>
        <taxon>Dothideomycetidae</taxon>
        <taxon>Mycosphaerellales</taxon>
        <taxon>Teratosphaeriaceae</taxon>
        <taxon>Teratosphaeria</taxon>
    </lineage>
</organism>